<feature type="compositionally biased region" description="Polar residues" evidence="1">
    <location>
        <begin position="21"/>
        <end position="37"/>
    </location>
</feature>
<evidence type="ECO:0000313" key="2">
    <source>
        <dbReference type="EMBL" id="KAF9465521.1"/>
    </source>
</evidence>
<proteinExistence type="predicted"/>
<sequence length="122" mass="13083">MHPGRPYNSPPHGRSAARRGTTPSGDTHAASFNSHPSLPSIRQLHLPPTGMSQQQASSSGEGSGYNYPIPPHFASHGGQQEHHVLGGRRASEVYGLDSEGDEIEQQGPPKKKRRRQALSCTG</sequence>
<dbReference type="AlphaFoldDB" id="A0A9P5YBQ8"/>
<accession>A0A9P5YBQ8</accession>
<dbReference type="OrthoDB" id="3362851at2759"/>
<reference evidence="2" key="1">
    <citation type="submission" date="2020-11" db="EMBL/GenBank/DDBJ databases">
        <authorList>
            <consortium name="DOE Joint Genome Institute"/>
            <person name="Ahrendt S."/>
            <person name="Riley R."/>
            <person name="Andreopoulos W."/>
            <person name="Labutti K."/>
            <person name="Pangilinan J."/>
            <person name="Ruiz-Duenas F.J."/>
            <person name="Barrasa J.M."/>
            <person name="Sanchez-Garcia M."/>
            <person name="Camarero S."/>
            <person name="Miyauchi S."/>
            <person name="Serrano A."/>
            <person name="Linde D."/>
            <person name="Babiker R."/>
            <person name="Drula E."/>
            <person name="Ayuso-Fernandez I."/>
            <person name="Pacheco R."/>
            <person name="Padilla G."/>
            <person name="Ferreira P."/>
            <person name="Barriuso J."/>
            <person name="Kellner H."/>
            <person name="Castanera R."/>
            <person name="Alfaro M."/>
            <person name="Ramirez L."/>
            <person name="Pisabarro A.G."/>
            <person name="Kuo A."/>
            <person name="Tritt A."/>
            <person name="Lipzen A."/>
            <person name="He G."/>
            <person name="Yan M."/>
            <person name="Ng V."/>
            <person name="Cullen D."/>
            <person name="Martin F."/>
            <person name="Rosso M.-N."/>
            <person name="Henrissat B."/>
            <person name="Hibbett D."/>
            <person name="Martinez A.T."/>
            <person name="Grigoriev I.V."/>
        </authorList>
    </citation>
    <scope>NUCLEOTIDE SEQUENCE</scope>
    <source>
        <strain evidence="2">CBS 247.69</strain>
    </source>
</reference>
<keyword evidence="3" id="KW-1185">Reference proteome</keyword>
<comment type="caution">
    <text evidence="2">The sequence shown here is derived from an EMBL/GenBank/DDBJ whole genome shotgun (WGS) entry which is preliminary data.</text>
</comment>
<evidence type="ECO:0000256" key="1">
    <source>
        <dbReference type="SAM" id="MobiDB-lite"/>
    </source>
</evidence>
<dbReference type="Proteomes" id="UP000807353">
    <property type="component" value="Unassembled WGS sequence"/>
</dbReference>
<gene>
    <name evidence="2" type="ORF">BDZ94DRAFT_1189361</name>
</gene>
<evidence type="ECO:0000313" key="3">
    <source>
        <dbReference type="Proteomes" id="UP000807353"/>
    </source>
</evidence>
<organism evidence="2 3">
    <name type="scientific">Collybia nuda</name>
    <dbReference type="NCBI Taxonomy" id="64659"/>
    <lineage>
        <taxon>Eukaryota</taxon>
        <taxon>Fungi</taxon>
        <taxon>Dikarya</taxon>
        <taxon>Basidiomycota</taxon>
        <taxon>Agaricomycotina</taxon>
        <taxon>Agaricomycetes</taxon>
        <taxon>Agaricomycetidae</taxon>
        <taxon>Agaricales</taxon>
        <taxon>Tricholomatineae</taxon>
        <taxon>Clitocybaceae</taxon>
        <taxon>Collybia</taxon>
    </lineage>
</organism>
<dbReference type="EMBL" id="MU150247">
    <property type="protein sequence ID" value="KAF9465521.1"/>
    <property type="molecule type" value="Genomic_DNA"/>
</dbReference>
<name>A0A9P5YBQ8_9AGAR</name>
<protein>
    <submittedName>
        <fullName evidence="2">Uncharacterized protein</fullName>
    </submittedName>
</protein>
<feature type="region of interest" description="Disordered" evidence="1">
    <location>
        <begin position="1"/>
        <end position="122"/>
    </location>
</feature>